<dbReference type="GO" id="GO:0030416">
    <property type="term" value="P:methylamine metabolic process"/>
    <property type="evidence" value="ECO:0007669"/>
    <property type="project" value="InterPro"/>
</dbReference>
<feature type="compositionally biased region" description="Basic and acidic residues" evidence="5">
    <location>
        <begin position="300"/>
        <end position="317"/>
    </location>
</feature>
<dbReference type="InterPro" id="IPR009908">
    <property type="entry name" value="Methylamine_util_MauE"/>
</dbReference>
<evidence type="ECO:0000256" key="6">
    <source>
        <dbReference type="SAM" id="Phobius"/>
    </source>
</evidence>
<evidence type="ECO:0000313" key="8">
    <source>
        <dbReference type="EMBL" id="AQT67591.1"/>
    </source>
</evidence>
<evidence type="ECO:0000256" key="2">
    <source>
        <dbReference type="ARBA" id="ARBA00022692"/>
    </source>
</evidence>
<feature type="transmembrane region" description="Helical" evidence="6">
    <location>
        <begin position="107"/>
        <end position="125"/>
    </location>
</feature>
<dbReference type="RefSeq" id="WP_169852953.1">
    <property type="nucleotide sequence ID" value="NZ_CP019791.1"/>
</dbReference>
<feature type="compositionally biased region" description="Gly residues" evidence="5">
    <location>
        <begin position="245"/>
        <end position="255"/>
    </location>
</feature>
<evidence type="ECO:0000256" key="1">
    <source>
        <dbReference type="ARBA" id="ARBA00004141"/>
    </source>
</evidence>
<organism evidence="8 9">
    <name type="scientific">Anaerohalosphaera lusitana</name>
    <dbReference type="NCBI Taxonomy" id="1936003"/>
    <lineage>
        <taxon>Bacteria</taxon>
        <taxon>Pseudomonadati</taxon>
        <taxon>Planctomycetota</taxon>
        <taxon>Phycisphaerae</taxon>
        <taxon>Sedimentisphaerales</taxon>
        <taxon>Anaerohalosphaeraceae</taxon>
        <taxon>Anaerohalosphaera</taxon>
    </lineage>
</organism>
<feature type="compositionally biased region" description="Acidic residues" evidence="5">
    <location>
        <begin position="530"/>
        <end position="548"/>
    </location>
</feature>
<comment type="subcellular location">
    <subcellularLocation>
        <location evidence="1">Membrane</location>
        <topology evidence="1">Multi-pass membrane protein</topology>
    </subcellularLocation>
</comment>
<protein>
    <recommendedName>
        <fullName evidence="7">Methylamine utilisation protein MauE domain-containing protein</fullName>
    </recommendedName>
</protein>
<evidence type="ECO:0000259" key="7">
    <source>
        <dbReference type="Pfam" id="PF07291"/>
    </source>
</evidence>
<keyword evidence="2 6" id="KW-0812">Transmembrane</keyword>
<keyword evidence="3 6" id="KW-1133">Transmembrane helix</keyword>
<dbReference type="EMBL" id="CP019791">
    <property type="protein sequence ID" value="AQT67591.1"/>
    <property type="molecule type" value="Genomic_DNA"/>
</dbReference>
<evidence type="ECO:0000256" key="4">
    <source>
        <dbReference type="ARBA" id="ARBA00023136"/>
    </source>
</evidence>
<dbReference type="GO" id="GO:0016020">
    <property type="term" value="C:membrane"/>
    <property type="evidence" value="ECO:0007669"/>
    <property type="project" value="UniProtKB-SubCell"/>
</dbReference>
<feature type="transmembrane region" description="Helical" evidence="6">
    <location>
        <begin position="66"/>
        <end position="87"/>
    </location>
</feature>
<feature type="region of interest" description="Disordered" evidence="5">
    <location>
        <begin position="165"/>
        <end position="397"/>
    </location>
</feature>
<dbReference type="AlphaFoldDB" id="A0A1U9NI43"/>
<sequence length="557" mass="60556">MKIMNRIVMTAAGLFLIVAGLMKAHQIMNEPIISDGFWESWLFFVIQVPLEIGLGIWMVSGLFRKAAWLLGTLSFFGFIFVTAWKWYTGAASCGCFGQVHVDPKITLFAIDIPLFLLLAIFRPKGEKLLPPPWPHPLHCLIVAVPACLFLGAIVPVMWHNKVEPVTPDNVGEFTIPADTTEDSGDGTPGENLDNMIENADSAGQQDDSGDDDVGDNVDSSGADAADQQGGSEENAGGDAADQQGDSGGDSGGEQGDTGDNSGSDEADPQDPDGSQDEPEGQNQPIEGQNGADKSGQNEQKVGEEQGKDIQNEDKTGQKEIANGDTEGDNAQADESGQEAQEEAEKGGETDQSVLENTGENAQEIADPDEQETAGQQEVDAAGSESGSGDDEADQQSKTRKVWGTYRYIPEAKKLVDGMSIMFFYHHDCPDCRQDVPNFSEQAEQMGLIGQLNFAFVALPPYKEEESPVPDETKWLRTKLEQPEKGKWTIGSPWVVITLDGQKIKEWKYTEWQDGEGPSFDDVIEAAFSGETEESSDDEKTDVEQYIDETPEKPQQTD</sequence>
<name>A0A1U9NI43_9BACT</name>
<feature type="region of interest" description="Disordered" evidence="5">
    <location>
        <begin position="512"/>
        <end position="557"/>
    </location>
</feature>
<dbReference type="Proteomes" id="UP000189674">
    <property type="component" value="Chromosome"/>
</dbReference>
<reference evidence="9" key="1">
    <citation type="submission" date="2017-02" db="EMBL/GenBank/DDBJ databases">
        <title>Comparative genomics and description of representatives of a novel lineage of planctomycetes thriving in anoxic sediments.</title>
        <authorList>
            <person name="Spring S."/>
            <person name="Bunk B."/>
            <person name="Sproer C."/>
        </authorList>
    </citation>
    <scope>NUCLEOTIDE SEQUENCE [LARGE SCALE GENOMIC DNA]</scope>
    <source>
        <strain evidence="9">ST-NAGAB-D1</strain>
    </source>
</reference>
<gene>
    <name evidence="8" type="ORF">STSP2_00739</name>
</gene>
<evidence type="ECO:0000256" key="5">
    <source>
        <dbReference type="SAM" id="MobiDB-lite"/>
    </source>
</evidence>
<proteinExistence type="predicted"/>
<evidence type="ECO:0000256" key="3">
    <source>
        <dbReference type="ARBA" id="ARBA00022989"/>
    </source>
</evidence>
<feature type="transmembrane region" description="Helical" evidence="6">
    <location>
        <begin position="40"/>
        <end position="59"/>
    </location>
</feature>
<keyword evidence="9" id="KW-1185">Reference proteome</keyword>
<feature type="domain" description="Methylamine utilisation protein MauE" evidence="7">
    <location>
        <begin position="4"/>
        <end position="120"/>
    </location>
</feature>
<accession>A0A1U9NI43</accession>
<feature type="compositionally biased region" description="Polar residues" evidence="5">
    <location>
        <begin position="349"/>
        <end position="360"/>
    </location>
</feature>
<feature type="transmembrane region" description="Helical" evidence="6">
    <location>
        <begin position="137"/>
        <end position="158"/>
    </location>
</feature>
<feature type="compositionally biased region" description="Acidic residues" evidence="5">
    <location>
        <begin position="262"/>
        <end position="279"/>
    </location>
</feature>
<evidence type="ECO:0000313" key="9">
    <source>
        <dbReference type="Proteomes" id="UP000189674"/>
    </source>
</evidence>
<keyword evidence="4 6" id="KW-0472">Membrane</keyword>
<dbReference type="KEGG" id="alus:STSP2_00739"/>
<dbReference type="Pfam" id="PF07291">
    <property type="entry name" value="MauE"/>
    <property type="match status" value="1"/>
</dbReference>
<dbReference type="STRING" id="1936003.STSP2_00739"/>